<keyword evidence="5" id="KW-0547">Nucleotide-binding</keyword>
<feature type="domain" description="PAC" evidence="12">
    <location>
        <begin position="237"/>
        <end position="289"/>
    </location>
</feature>
<sequence>MALGPFKILCNKKFKFLRLVVNKMDPISITEKHYQLLFDFSQDGLVIHCEGKILKANDALIRMLGYDSIEEVIGRPILQFIHYRSQNIVKQRIQKMIQEGVGVGIVEEEFIRKDGSTLFVEVVATTFFESDRQYFQAIVRDINSRKRAELELERLRSKLKVTQERLCGVIEGTKDAICAVDINFRVIAFNSSFELSFWKLYGKKIEEGTLLPELIWDPLERSVVIENWSRALRGEVYTTERTIHGLVQDVAIFEISYSSIRDSSHNLIGATQIIRDITERKSDEEKLKKTLEEKEVMLKEIHHRVKNNLQVVASLLGLQAEYSQNEKISRILKECERRIQSMALIHKELYQSENITKIDFCDYLNTLLISLLHSFGKEKKVEFNISSKPNFVSIETAIPLGLIVNELVTNSLKYAFLNEREGQISVKLRLDMGESVLEVGDNGIGMPEKFDLGKSESLGLRLVEILSKQLRGKFVLLPTGEERGTKFQVRFKA</sequence>
<evidence type="ECO:0000256" key="9">
    <source>
        <dbReference type="SAM" id="Coils"/>
    </source>
</evidence>
<dbReference type="Pfam" id="PF02518">
    <property type="entry name" value="HATPase_c"/>
    <property type="match status" value="1"/>
</dbReference>
<evidence type="ECO:0000256" key="1">
    <source>
        <dbReference type="ARBA" id="ARBA00000085"/>
    </source>
</evidence>
<dbReference type="FunFam" id="3.30.450.20:FF:000128">
    <property type="entry name" value="PAS domain S-box protein"/>
    <property type="match status" value="1"/>
</dbReference>
<proteinExistence type="predicted"/>
<dbReference type="Proteomes" id="UP000001343">
    <property type="component" value="Unassembled WGS sequence"/>
</dbReference>
<dbReference type="InterPro" id="IPR035965">
    <property type="entry name" value="PAS-like_dom_sf"/>
</dbReference>
<keyword evidence="3" id="KW-0597">Phosphoprotein</keyword>
<dbReference type="PROSITE" id="PS50112">
    <property type="entry name" value="PAS"/>
    <property type="match status" value="1"/>
</dbReference>
<dbReference type="SUPFAM" id="SSF55874">
    <property type="entry name" value="ATPase domain of HSP90 chaperone/DNA topoisomerase II/histidine kinase"/>
    <property type="match status" value="1"/>
</dbReference>
<dbReference type="PANTHER" id="PTHR41523:SF8">
    <property type="entry name" value="ETHYLENE RESPONSE SENSOR PROTEIN"/>
    <property type="match status" value="1"/>
</dbReference>
<dbReference type="GO" id="GO:0004673">
    <property type="term" value="F:protein histidine kinase activity"/>
    <property type="evidence" value="ECO:0007669"/>
    <property type="project" value="UniProtKB-EC"/>
</dbReference>
<dbReference type="NCBIfam" id="TIGR00229">
    <property type="entry name" value="sensory_box"/>
    <property type="match status" value="2"/>
</dbReference>
<dbReference type="PROSITE" id="PS50113">
    <property type="entry name" value="PAC"/>
    <property type="match status" value="2"/>
</dbReference>
<keyword evidence="4" id="KW-0808">Transferase</keyword>
<evidence type="ECO:0000313" key="13">
    <source>
        <dbReference type="EMBL" id="EKS01294.1"/>
    </source>
</evidence>
<dbReference type="InterPro" id="IPR000700">
    <property type="entry name" value="PAS-assoc_C"/>
</dbReference>
<evidence type="ECO:0000256" key="2">
    <source>
        <dbReference type="ARBA" id="ARBA00012438"/>
    </source>
</evidence>
<dbReference type="GO" id="GO:0005524">
    <property type="term" value="F:ATP binding"/>
    <property type="evidence" value="ECO:0007669"/>
    <property type="project" value="UniProtKB-KW"/>
</dbReference>
<keyword evidence="7" id="KW-0067">ATP-binding</keyword>
<protein>
    <recommendedName>
        <fullName evidence="2">histidine kinase</fullName>
        <ecNumber evidence="2">2.7.13.3</ecNumber>
    </recommendedName>
</protein>
<dbReference type="InterPro" id="IPR003594">
    <property type="entry name" value="HATPase_dom"/>
</dbReference>
<dbReference type="Pfam" id="PF13426">
    <property type="entry name" value="PAS_9"/>
    <property type="match status" value="1"/>
</dbReference>
<dbReference type="PROSITE" id="PS50109">
    <property type="entry name" value="HIS_KIN"/>
    <property type="match status" value="1"/>
</dbReference>
<dbReference type="PANTHER" id="PTHR41523">
    <property type="entry name" value="TWO-COMPONENT SYSTEM SENSOR PROTEIN"/>
    <property type="match status" value="1"/>
</dbReference>
<name>A0AA87SXL9_9LEPT</name>
<feature type="coiled-coil region" evidence="9">
    <location>
        <begin position="138"/>
        <end position="165"/>
    </location>
</feature>
<keyword evidence="8" id="KW-0843">Virulence</keyword>
<keyword evidence="6" id="KW-0418">Kinase</keyword>
<dbReference type="Gene3D" id="3.30.450.20">
    <property type="entry name" value="PAS domain"/>
    <property type="match status" value="2"/>
</dbReference>
<evidence type="ECO:0000259" key="11">
    <source>
        <dbReference type="PROSITE" id="PS50112"/>
    </source>
</evidence>
<comment type="caution">
    <text evidence="13">The sequence shown here is derived from an EMBL/GenBank/DDBJ whole genome shotgun (WGS) entry which is preliminary data.</text>
</comment>
<dbReference type="SMART" id="SM00387">
    <property type="entry name" value="HATPase_c"/>
    <property type="match status" value="1"/>
</dbReference>
<organism evidence="13 14">
    <name type="scientific">Leptospira mayottensis 200901122</name>
    <dbReference type="NCBI Taxonomy" id="1193010"/>
    <lineage>
        <taxon>Bacteria</taxon>
        <taxon>Pseudomonadati</taxon>
        <taxon>Spirochaetota</taxon>
        <taxon>Spirochaetia</taxon>
        <taxon>Leptospirales</taxon>
        <taxon>Leptospiraceae</taxon>
        <taxon>Leptospira</taxon>
    </lineage>
</organism>
<dbReference type="SMART" id="SM00091">
    <property type="entry name" value="PAS"/>
    <property type="match status" value="2"/>
</dbReference>
<comment type="catalytic activity">
    <reaction evidence="1">
        <text>ATP + protein L-histidine = ADP + protein N-phospho-L-histidine.</text>
        <dbReference type="EC" id="2.7.13.3"/>
    </reaction>
</comment>
<keyword evidence="9" id="KW-0175">Coiled coil</keyword>
<feature type="domain" description="PAS" evidence="11">
    <location>
        <begin position="45"/>
        <end position="100"/>
    </location>
</feature>
<dbReference type="InterPro" id="IPR036890">
    <property type="entry name" value="HATPase_C_sf"/>
</dbReference>
<dbReference type="CDD" id="cd00130">
    <property type="entry name" value="PAS"/>
    <property type="match status" value="1"/>
</dbReference>
<dbReference type="Pfam" id="PF07568">
    <property type="entry name" value="HisKA_2"/>
    <property type="match status" value="1"/>
</dbReference>
<evidence type="ECO:0000256" key="6">
    <source>
        <dbReference type="ARBA" id="ARBA00022777"/>
    </source>
</evidence>
<evidence type="ECO:0000313" key="14">
    <source>
        <dbReference type="Proteomes" id="UP000001343"/>
    </source>
</evidence>
<evidence type="ECO:0000256" key="4">
    <source>
        <dbReference type="ARBA" id="ARBA00022679"/>
    </source>
</evidence>
<dbReference type="Gene3D" id="3.30.565.10">
    <property type="entry name" value="Histidine kinase-like ATPase, C-terminal domain"/>
    <property type="match status" value="1"/>
</dbReference>
<dbReference type="InterPro" id="IPR011495">
    <property type="entry name" value="Sig_transdc_His_kin_sub2_dim/P"/>
</dbReference>
<evidence type="ECO:0000256" key="5">
    <source>
        <dbReference type="ARBA" id="ARBA00022741"/>
    </source>
</evidence>
<evidence type="ECO:0000259" key="12">
    <source>
        <dbReference type="PROSITE" id="PS50113"/>
    </source>
</evidence>
<evidence type="ECO:0000256" key="7">
    <source>
        <dbReference type="ARBA" id="ARBA00022840"/>
    </source>
</evidence>
<gene>
    <name evidence="13" type="ORF">LEP1GSC125_0552</name>
</gene>
<feature type="domain" description="PAC" evidence="12">
    <location>
        <begin position="104"/>
        <end position="154"/>
    </location>
</feature>
<dbReference type="InterPro" id="IPR000014">
    <property type="entry name" value="PAS"/>
</dbReference>
<dbReference type="EMBL" id="AKWM02000021">
    <property type="protein sequence ID" value="EKS01294.1"/>
    <property type="molecule type" value="Genomic_DNA"/>
</dbReference>
<dbReference type="EC" id="2.7.13.3" evidence="2"/>
<evidence type="ECO:0000259" key="10">
    <source>
        <dbReference type="PROSITE" id="PS50109"/>
    </source>
</evidence>
<dbReference type="Pfam" id="PF08448">
    <property type="entry name" value="PAS_4"/>
    <property type="match status" value="1"/>
</dbReference>
<accession>A0AA87SXL9</accession>
<evidence type="ECO:0000256" key="8">
    <source>
        <dbReference type="ARBA" id="ARBA00023026"/>
    </source>
</evidence>
<feature type="domain" description="Histidine kinase" evidence="10">
    <location>
        <begin position="300"/>
        <end position="493"/>
    </location>
</feature>
<reference evidence="13 14" key="1">
    <citation type="journal article" date="2014" name="Int. J. Syst. Evol. Microbiol.">
        <title>Leptospira mayottensis sp. nov., a pathogenic species of the genus Leptospira isolated from humans.</title>
        <authorList>
            <person name="Bourhy P."/>
            <person name="Collet L."/>
            <person name="Brisse S."/>
            <person name="Picardeau M."/>
        </authorList>
    </citation>
    <scope>NUCLEOTIDE SEQUENCE [LARGE SCALE GENOMIC DNA]</scope>
    <source>
        <strain evidence="13 14">200901122</strain>
    </source>
</reference>
<dbReference type="InterPro" id="IPR013656">
    <property type="entry name" value="PAS_4"/>
</dbReference>
<dbReference type="SUPFAM" id="SSF55785">
    <property type="entry name" value="PYP-like sensor domain (PAS domain)"/>
    <property type="match status" value="2"/>
</dbReference>
<dbReference type="AlphaFoldDB" id="A0AA87SXL9"/>
<evidence type="ECO:0000256" key="3">
    <source>
        <dbReference type="ARBA" id="ARBA00022553"/>
    </source>
</evidence>
<dbReference type="InterPro" id="IPR005467">
    <property type="entry name" value="His_kinase_dom"/>
</dbReference>